<dbReference type="PROSITE" id="PS51450">
    <property type="entry name" value="LRR"/>
    <property type="match status" value="1"/>
</dbReference>
<gene>
    <name evidence="4" type="ORF">PV05_00791</name>
</gene>
<keyword evidence="5" id="KW-1185">Reference proteome</keyword>
<dbReference type="SUPFAM" id="SSF52058">
    <property type="entry name" value="L domain-like"/>
    <property type="match status" value="2"/>
</dbReference>
<dbReference type="STRING" id="348802.A0A0D2EXZ2"/>
<evidence type="ECO:0008006" key="6">
    <source>
        <dbReference type="Google" id="ProtNLM"/>
    </source>
</evidence>
<dbReference type="Proteomes" id="UP000054342">
    <property type="component" value="Unassembled WGS sequence"/>
</dbReference>
<dbReference type="EMBL" id="KN847317">
    <property type="protein sequence ID" value="KIW60583.1"/>
    <property type="molecule type" value="Genomic_DNA"/>
</dbReference>
<dbReference type="InterPro" id="IPR001611">
    <property type="entry name" value="Leu-rich_rpt"/>
</dbReference>
<dbReference type="GO" id="GO:0005737">
    <property type="term" value="C:cytoplasm"/>
    <property type="evidence" value="ECO:0007669"/>
    <property type="project" value="TreeGrafter"/>
</dbReference>
<evidence type="ECO:0000256" key="1">
    <source>
        <dbReference type="ARBA" id="ARBA00022614"/>
    </source>
</evidence>
<dbReference type="InterPro" id="IPR032675">
    <property type="entry name" value="LRR_dom_sf"/>
</dbReference>
<dbReference type="SMART" id="SM00364">
    <property type="entry name" value="LRR_BAC"/>
    <property type="match status" value="6"/>
</dbReference>
<dbReference type="PANTHER" id="PTHR48051">
    <property type="match status" value="1"/>
</dbReference>
<feature type="compositionally biased region" description="Polar residues" evidence="3">
    <location>
        <begin position="277"/>
        <end position="296"/>
    </location>
</feature>
<proteinExistence type="predicted"/>
<accession>A0A0D2EXZ2</accession>
<reference evidence="4 5" key="1">
    <citation type="submission" date="2015-01" db="EMBL/GenBank/DDBJ databases">
        <title>The Genome Sequence of Exophiala xenobiotica CBS118157.</title>
        <authorList>
            <consortium name="The Broad Institute Genomics Platform"/>
            <person name="Cuomo C."/>
            <person name="de Hoog S."/>
            <person name="Gorbushina A."/>
            <person name="Stielow B."/>
            <person name="Teixiera M."/>
            <person name="Abouelleil A."/>
            <person name="Chapman S.B."/>
            <person name="Priest M."/>
            <person name="Young S.K."/>
            <person name="Wortman J."/>
            <person name="Nusbaum C."/>
            <person name="Birren B."/>
        </authorList>
    </citation>
    <scope>NUCLEOTIDE SEQUENCE [LARGE SCALE GENOMIC DNA]</scope>
    <source>
        <strain evidence="4 5">CBS 118157</strain>
    </source>
</reference>
<organism evidence="4 5">
    <name type="scientific">Exophiala xenobiotica</name>
    <dbReference type="NCBI Taxonomy" id="348802"/>
    <lineage>
        <taxon>Eukaryota</taxon>
        <taxon>Fungi</taxon>
        <taxon>Dikarya</taxon>
        <taxon>Ascomycota</taxon>
        <taxon>Pezizomycotina</taxon>
        <taxon>Eurotiomycetes</taxon>
        <taxon>Chaetothyriomycetidae</taxon>
        <taxon>Chaetothyriales</taxon>
        <taxon>Herpotrichiellaceae</taxon>
        <taxon>Exophiala</taxon>
    </lineage>
</organism>
<dbReference type="OrthoDB" id="676979at2759"/>
<keyword evidence="1" id="KW-0433">Leucine-rich repeat</keyword>
<dbReference type="InterPro" id="IPR003591">
    <property type="entry name" value="Leu-rich_rpt_typical-subtyp"/>
</dbReference>
<dbReference type="PANTHER" id="PTHR48051:SF27">
    <property type="entry name" value="LEUCINE-RICH REPEAT-CONTAINING PROTEIN 40"/>
    <property type="match status" value="1"/>
</dbReference>
<name>A0A0D2EXZ2_9EURO</name>
<evidence type="ECO:0000313" key="5">
    <source>
        <dbReference type="Proteomes" id="UP000054342"/>
    </source>
</evidence>
<dbReference type="Gene3D" id="3.80.10.10">
    <property type="entry name" value="Ribonuclease Inhibitor"/>
    <property type="match status" value="4"/>
</dbReference>
<dbReference type="SMART" id="SM00369">
    <property type="entry name" value="LRR_TYP"/>
    <property type="match status" value="10"/>
</dbReference>
<evidence type="ECO:0000256" key="2">
    <source>
        <dbReference type="ARBA" id="ARBA00022737"/>
    </source>
</evidence>
<feature type="region of interest" description="Disordered" evidence="3">
    <location>
        <begin position="1"/>
        <end position="402"/>
    </location>
</feature>
<sequence>MDQEYGSNVPLRGGIPRLSRLPMPRPSASIDNLKLAARSSTVPGMHQDDLRKKSNLPRPAGPPGPLGESFNHKIRSRYAWNDKSGKPRSASPVRDALRDAHTAVLDTTPPGTKHDVPVFEDASENPSNGEAINETKDRPKPRPSLSERTIETLSTVSPCPAPMTRRSSLFSTDGIPPPVRPTSRISRPTTPATPRPESPSKRHFRPPGRSSPAKDVVPLPPVISPGDIYTPPKAFVRGQRSRIAKPLRDPRRSASSAFEIPSLDHHIDPSGEPPAQTMRSKPVYSSKTISSYSTAPKPSLASIFRDPARDPAPTPKRETKNNASGTGPKPTVAKPRSKLQGQSSSKSEQDRDPLMGQDTQTTMSPKSSAVLRETIAKAKAAKREALRKSAGAPEKASTDPTWELEVPGQTIERGDNKGLLRKRVQQAVTTGQLNIAGMSLKRIPPEVMNMYDPEDQKLNWSEMVDLTKMNAADNEIEELEERFFPGYSDPQLQDDDDKSNQFGGLEVIDLHRNHIHQLPVGIRRLTRLHSLNLSGNRLTNNAFEIIGQIPQLKELMLGENLIGGAIVLGSRTFEHLQVLDIHGNAIECLEEEALSQLKGLKKLDISANKLSRLPWGAFVSLPLAELNVSKNQLSGMLFEQSTSLPEIRVLDASYNNLEGLAEDVLDFRSLRSMNLDGNRLVKLPGLTRCKHLQTLTIAENQLHDVPEGLSQLEALVTADFGHNSIRIVPPEIAGMKSLSSMNLAGNPLREKKYLTMSTAELKLDLEKKFEAPEHGTESPEIKSKPESDCRFKVSQGTLDMSSQSLSAINLLDIELDGSEGPIRTLKLSNNDLTMFPVELLAHPMLKYSLQLLDLSHNPLLHSTEYLTSELFLPNLKSLYIVSTGLTSLDALTTYLKAPVLQELNISCHRLAGRVPWVRAWWPTCTTLLATDNWFSSVDVEGVRGLEVLDIRNNEIEMLPTRIGLLGNKPGSVKEPGKLRSLEVSGNRFRVPRLAVVEKGTDAVLKDLRRMITVDEVPEEWREFI</sequence>
<keyword evidence="2" id="KW-0677">Repeat</keyword>
<dbReference type="Pfam" id="PF13855">
    <property type="entry name" value="LRR_8"/>
    <property type="match status" value="2"/>
</dbReference>
<protein>
    <recommendedName>
        <fullName evidence="6">Leucine-rich repeat-containing protein 40</fullName>
    </recommendedName>
</protein>
<dbReference type="GeneID" id="25322699"/>
<evidence type="ECO:0000256" key="3">
    <source>
        <dbReference type="SAM" id="MobiDB-lite"/>
    </source>
</evidence>
<dbReference type="HOGENOM" id="CLU_007408_0_0_1"/>
<feature type="compositionally biased region" description="Polar residues" evidence="3">
    <location>
        <begin position="357"/>
        <end position="367"/>
    </location>
</feature>
<evidence type="ECO:0000313" key="4">
    <source>
        <dbReference type="EMBL" id="KIW60583.1"/>
    </source>
</evidence>
<dbReference type="AlphaFoldDB" id="A0A0D2EXZ2"/>
<dbReference type="RefSeq" id="XP_013321167.1">
    <property type="nucleotide sequence ID" value="XM_013465713.1"/>
</dbReference>
<dbReference type="InterPro" id="IPR050216">
    <property type="entry name" value="LRR_domain-containing"/>
</dbReference>